<dbReference type="InterPro" id="IPR012348">
    <property type="entry name" value="RNR-like"/>
</dbReference>
<dbReference type="KEGG" id="tee:Tel_11885"/>
<dbReference type="AlphaFoldDB" id="A0A0S2TF41"/>
<dbReference type="Pfam" id="PF04945">
    <property type="entry name" value="YHS"/>
    <property type="match status" value="1"/>
</dbReference>
<dbReference type="SUPFAM" id="SSF47240">
    <property type="entry name" value="Ferritin-like"/>
    <property type="match status" value="1"/>
</dbReference>
<evidence type="ECO:0000313" key="3">
    <source>
        <dbReference type="Proteomes" id="UP000055136"/>
    </source>
</evidence>
<dbReference type="Proteomes" id="UP000055136">
    <property type="component" value="Chromosome"/>
</dbReference>
<dbReference type="InterPro" id="IPR007029">
    <property type="entry name" value="YHS_dom"/>
</dbReference>
<evidence type="ECO:0000259" key="1">
    <source>
        <dbReference type="SMART" id="SM00746"/>
    </source>
</evidence>
<name>A0A0S2TF41_9GAMM</name>
<accession>A0A0S2TF41</accession>
<evidence type="ECO:0000313" key="2">
    <source>
        <dbReference type="EMBL" id="ALP53775.1"/>
    </source>
</evidence>
<sequence>MIGNKEEHCPICGMKVDSGRLTVEYHKMFFHFCSEQCRETFNDRPALYSGRRAKERGEVVKRRRLRLAESLDSETAQAVTEYLQAMMGVKESHVVGRWLMVRYDLLQLTLAQIERALHEVDVKLDNGWWQNSKRGWARHTEENELNNLVATPGACCNRPPPRI</sequence>
<dbReference type="SMART" id="SM00746">
    <property type="entry name" value="TRASH"/>
    <property type="match status" value="1"/>
</dbReference>
<feature type="domain" description="TRASH" evidence="1">
    <location>
        <begin position="9"/>
        <end position="45"/>
    </location>
</feature>
<reference evidence="2" key="1">
    <citation type="submission" date="2015-10" db="EMBL/GenBank/DDBJ databases">
        <title>Description of Candidatus Tenderia electrophaga gen. nov, sp. nov., an Uncultivated Electroautotroph from a Biocathode Enrichment.</title>
        <authorList>
            <person name="Eddie B.J."/>
            <person name="Malanoski A.P."/>
            <person name="Wang Z."/>
            <person name="Hall R.J."/>
            <person name="Oh S.D."/>
            <person name="Heiner C."/>
            <person name="Lin B."/>
            <person name="Strycharz-Glaven S.M."/>
        </authorList>
    </citation>
    <scope>NUCLEOTIDE SEQUENCE [LARGE SCALE GENOMIC DNA]</scope>
    <source>
        <strain evidence="2">NRL1</strain>
    </source>
</reference>
<keyword evidence="3" id="KW-1185">Reference proteome</keyword>
<organism evidence="2 3">
    <name type="scientific">Candidatus Tenderia electrophaga</name>
    <dbReference type="NCBI Taxonomy" id="1748243"/>
    <lineage>
        <taxon>Bacteria</taxon>
        <taxon>Pseudomonadati</taxon>
        <taxon>Pseudomonadota</taxon>
        <taxon>Gammaproteobacteria</taxon>
        <taxon>Candidatus Tenderiales</taxon>
        <taxon>Candidatus Tenderiaceae</taxon>
        <taxon>Candidatus Tenderia</taxon>
    </lineage>
</organism>
<protein>
    <recommendedName>
        <fullName evidence="1">TRASH domain-containing protein</fullName>
    </recommendedName>
</protein>
<dbReference type="InterPro" id="IPR009078">
    <property type="entry name" value="Ferritin-like_SF"/>
</dbReference>
<dbReference type="InterPro" id="IPR011017">
    <property type="entry name" value="TRASH_dom"/>
</dbReference>
<gene>
    <name evidence="2" type="ORF">Tel_11885</name>
</gene>
<proteinExistence type="predicted"/>
<dbReference type="EMBL" id="CP013099">
    <property type="protein sequence ID" value="ALP53775.1"/>
    <property type="molecule type" value="Genomic_DNA"/>
</dbReference>
<dbReference type="Gene3D" id="1.10.620.20">
    <property type="entry name" value="Ribonucleotide Reductase, subunit A"/>
    <property type="match status" value="1"/>
</dbReference>
<dbReference type="STRING" id="1748243.Tel_11885"/>
<dbReference type="GO" id="GO:0016491">
    <property type="term" value="F:oxidoreductase activity"/>
    <property type="evidence" value="ECO:0007669"/>
    <property type="project" value="InterPro"/>
</dbReference>